<protein>
    <submittedName>
        <fullName evidence="1">Uncharacterized protein</fullName>
    </submittedName>
</protein>
<organism evidence="1 2">
    <name type="scientific">Pedobacter caeni</name>
    <dbReference type="NCBI Taxonomy" id="288992"/>
    <lineage>
        <taxon>Bacteria</taxon>
        <taxon>Pseudomonadati</taxon>
        <taxon>Bacteroidota</taxon>
        <taxon>Sphingobacteriia</taxon>
        <taxon>Sphingobacteriales</taxon>
        <taxon>Sphingobacteriaceae</taxon>
        <taxon>Pedobacter</taxon>
    </lineage>
</organism>
<dbReference type="EMBL" id="FQUQ01000001">
    <property type="protein sequence ID" value="SHE41602.1"/>
    <property type="molecule type" value="Genomic_DNA"/>
</dbReference>
<evidence type="ECO:0000313" key="1">
    <source>
        <dbReference type="EMBL" id="SHE41602.1"/>
    </source>
</evidence>
<proteinExistence type="predicted"/>
<sequence length="398" mass="45453">MHQHFFRNQATVFFIFGLILLSAIAKGQQHYIFVYNNLYGVADSNALEVVAPTYDWKRTVAGREEYEIFHPPTSSNSPTLKFNMRTGSKELFDTYFSNDIFIQNDSYSFTEQKGKKYLLNEKTGNSILLKEDFWAFENVGSRFIVAKFYPKIKVIKALPPKRQPIKKDKNGLLPPPKIERLLPPPPISEIGTYDFAILNNDTTMKIQLHVKASKFFMPYYFFDESSDSRIDLKANPAGFVAGTGNSQTVYDALLKPIKKLALKLNPDKYESKINHEDQEILLQECNKILGKKAVFSFPIYPSAPSVGRQASAEKPSKPSVYLSKSIENGITQVFLNHAEGYMDKLFETKHKVRIDERKNEVYINPDGKTNFAGFEVNMKTGKLLLPVKYLKLLDLKVL</sequence>
<name>A0A1M4TAN5_9SPHI</name>
<accession>A0A1M4TAN5</accession>
<dbReference type="Proteomes" id="UP000184287">
    <property type="component" value="Unassembled WGS sequence"/>
</dbReference>
<keyword evidence="2" id="KW-1185">Reference proteome</keyword>
<dbReference type="AlphaFoldDB" id="A0A1M4TAN5"/>
<evidence type="ECO:0000313" key="2">
    <source>
        <dbReference type="Proteomes" id="UP000184287"/>
    </source>
</evidence>
<dbReference type="RefSeq" id="WP_073226125.1">
    <property type="nucleotide sequence ID" value="NZ_FQUQ01000001.1"/>
</dbReference>
<reference evidence="2" key="1">
    <citation type="submission" date="2016-11" db="EMBL/GenBank/DDBJ databases">
        <authorList>
            <person name="Varghese N."/>
            <person name="Submissions S."/>
        </authorList>
    </citation>
    <scope>NUCLEOTIDE SEQUENCE [LARGE SCALE GENOMIC DNA]</scope>
    <source>
        <strain evidence="2">DSM 16990</strain>
    </source>
</reference>
<gene>
    <name evidence="1" type="ORF">SAMN04488522_101139</name>
</gene>
<dbReference type="OrthoDB" id="701043at2"/>